<keyword evidence="1" id="KW-0472">Membrane</keyword>
<evidence type="ECO:0000313" key="2">
    <source>
        <dbReference type="EMBL" id="KAF2280314.1"/>
    </source>
</evidence>
<keyword evidence="1" id="KW-1133">Transmembrane helix</keyword>
<keyword evidence="3" id="KW-1185">Reference proteome</keyword>
<reference evidence="2" key="1">
    <citation type="journal article" date="2020" name="Stud. Mycol.">
        <title>101 Dothideomycetes genomes: a test case for predicting lifestyles and emergence of pathogens.</title>
        <authorList>
            <person name="Haridas S."/>
            <person name="Albert R."/>
            <person name="Binder M."/>
            <person name="Bloem J."/>
            <person name="Labutti K."/>
            <person name="Salamov A."/>
            <person name="Andreopoulos B."/>
            <person name="Baker S."/>
            <person name="Barry K."/>
            <person name="Bills G."/>
            <person name="Bluhm B."/>
            <person name="Cannon C."/>
            <person name="Castanera R."/>
            <person name="Culley D."/>
            <person name="Daum C."/>
            <person name="Ezra D."/>
            <person name="Gonzalez J."/>
            <person name="Henrissat B."/>
            <person name="Kuo A."/>
            <person name="Liang C."/>
            <person name="Lipzen A."/>
            <person name="Lutzoni F."/>
            <person name="Magnuson J."/>
            <person name="Mondo S."/>
            <person name="Nolan M."/>
            <person name="Ohm R."/>
            <person name="Pangilinan J."/>
            <person name="Park H.-J."/>
            <person name="Ramirez L."/>
            <person name="Alfaro M."/>
            <person name="Sun H."/>
            <person name="Tritt A."/>
            <person name="Yoshinaga Y."/>
            <person name="Zwiers L.-H."/>
            <person name="Turgeon B."/>
            <person name="Goodwin S."/>
            <person name="Spatafora J."/>
            <person name="Crous P."/>
            <person name="Grigoriev I."/>
        </authorList>
    </citation>
    <scope>NUCLEOTIDE SEQUENCE</scope>
    <source>
        <strain evidence="2">CBS 379.55</strain>
    </source>
</reference>
<dbReference type="RefSeq" id="XP_033657852.1">
    <property type="nucleotide sequence ID" value="XM_033793014.1"/>
</dbReference>
<feature type="transmembrane region" description="Helical" evidence="1">
    <location>
        <begin position="76"/>
        <end position="95"/>
    </location>
</feature>
<evidence type="ECO:0000256" key="1">
    <source>
        <dbReference type="SAM" id="Phobius"/>
    </source>
</evidence>
<proteinExistence type="predicted"/>
<name>A0A6A6JVR2_WESOR</name>
<dbReference type="Proteomes" id="UP000800097">
    <property type="component" value="Unassembled WGS sequence"/>
</dbReference>
<organism evidence="2 3">
    <name type="scientific">Westerdykella ornata</name>
    <dbReference type="NCBI Taxonomy" id="318751"/>
    <lineage>
        <taxon>Eukaryota</taxon>
        <taxon>Fungi</taxon>
        <taxon>Dikarya</taxon>
        <taxon>Ascomycota</taxon>
        <taxon>Pezizomycotina</taxon>
        <taxon>Dothideomycetes</taxon>
        <taxon>Pleosporomycetidae</taxon>
        <taxon>Pleosporales</taxon>
        <taxon>Sporormiaceae</taxon>
        <taxon>Westerdykella</taxon>
    </lineage>
</organism>
<protein>
    <submittedName>
        <fullName evidence="2">Uncharacterized protein</fullName>
    </submittedName>
</protein>
<accession>A0A6A6JVR2</accession>
<keyword evidence="1" id="KW-0812">Transmembrane</keyword>
<dbReference type="AlphaFoldDB" id="A0A6A6JVR2"/>
<evidence type="ECO:0000313" key="3">
    <source>
        <dbReference type="Proteomes" id="UP000800097"/>
    </source>
</evidence>
<sequence length="125" mass="13889">MLYGVLHSTAPPPYPIIARITSPCANPSPRTSSNPTRPHHGIAIRRRPTIRVAVWPLGSFRAHVSMKGVQGRGEGMGGWLVMHLMAWLMRLFIFLRFQTREALSAISIATSAAYATQRYCVLCTE</sequence>
<dbReference type="EMBL" id="ML986485">
    <property type="protein sequence ID" value="KAF2280314.1"/>
    <property type="molecule type" value="Genomic_DNA"/>
</dbReference>
<dbReference type="GeneID" id="54546189"/>
<gene>
    <name evidence="2" type="ORF">EI97DRAFT_118571</name>
</gene>